<protein>
    <submittedName>
        <fullName evidence="1">Uncharacterized protein</fullName>
    </submittedName>
</protein>
<sequence>MVEGSWEDWAEDAVIGIFGSIDSEVDCKCFAVGSNFVVEEGSNDWVDCPATLEYNIACCRVVSWCPQRSYESKPLYCPLASGGIHLCDVSFKSKSRSVWLGPVAEHRSYFMNTLVNGSGLEILVSIGHCLN</sequence>
<evidence type="ECO:0000313" key="1">
    <source>
        <dbReference type="EMBL" id="MED6222980.1"/>
    </source>
</evidence>
<accession>A0ABU6ZLX0</accession>
<gene>
    <name evidence="1" type="ORF">PIB30_069659</name>
</gene>
<reference evidence="1 2" key="1">
    <citation type="journal article" date="2023" name="Plants (Basel)">
        <title>Bridging the Gap: Combining Genomics and Transcriptomics Approaches to Understand Stylosanthes scabra, an Orphan Legume from the Brazilian Caatinga.</title>
        <authorList>
            <person name="Ferreira-Neto J.R.C."/>
            <person name="da Silva M.D."/>
            <person name="Binneck E."/>
            <person name="de Melo N.F."/>
            <person name="da Silva R.H."/>
            <person name="de Melo A.L.T.M."/>
            <person name="Pandolfi V."/>
            <person name="Bustamante F.O."/>
            <person name="Brasileiro-Vidal A.C."/>
            <person name="Benko-Iseppon A.M."/>
        </authorList>
    </citation>
    <scope>NUCLEOTIDE SEQUENCE [LARGE SCALE GENOMIC DNA]</scope>
    <source>
        <tissue evidence="1">Leaves</tissue>
    </source>
</reference>
<comment type="caution">
    <text evidence="1">The sequence shown here is derived from an EMBL/GenBank/DDBJ whole genome shotgun (WGS) entry which is preliminary data.</text>
</comment>
<dbReference type="EMBL" id="JASCZI010272630">
    <property type="protein sequence ID" value="MED6222980.1"/>
    <property type="molecule type" value="Genomic_DNA"/>
</dbReference>
<organism evidence="1 2">
    <name type="scientific">Stylosanthes scabra</name>
    <dbReference type="NCBI Taxonomy" id="79078"/>
    <lineage>
        <taxon>Eukaryota</taxon>
        <taxon>Viridiplantae</taxon>
        <taxon>Streptophyta</taxon>
        <taxon>Embryophyta</taxon>
        <taxon>Tracheophyta</taxon>
        <taxon>Spermatophyta</taxon>
        <taxon>Magnoliopsida</taxon>
        <taxon>eudicotyledons</taxon>
        <taxon>Gunneridae</taxon>
        <taxon>Pentapetalae</taxon>
        <taxon>rosids</taxon>
        <taxon>fabids</taxon>
        <taxon>Fabales</taxon>
        <taxon>Fabaceae</taxon>
        <taxon>Papilionoideae</taxon>
        <taxon>50 kb inversion clade</taxon>
        <taxon>dalbergioids sensu lato</taxon>
        <taxon>Dalbergieae</taxon>
        <taxon>Pterocarpus clade</taxon>
        <taxon>Stylosanthes</taxon>
    </lineage>
</organism>
<evidence type="ECO:0000313" key="2">
    <source>
        <dbReference type="Proteomes" id="UP001341840"/>
    </source>
</evidence>
<keyword evidence="2" id="KW-1185">Reference proteome</keyword>
<name>A0ABU6ZLX0_9FABA</name>
<dbReference type="Proteomes" id="UP001341840">
    <property type="component" value="Unassembled WGS sequence"/>
</dbReference>
<proteinExistence type="predicted"/>